<feature type="repeat" description="ANK" evidence="3">
    <location>
        <begin position="200"/>
        <end position="232"/>
    </location>
</feature>
<proteinExistence type="predicted"/>
<evidence type="ECO:0000256" key="3">
    <source>
        <dbReference type="PROSITE-ProRule" id="PRU00023"/>
    </source>
</evidence>
<dbReference type="RefSeq" id="WP_102748352.1">
    <property type="nucleotide sequence ID" value="NZ_CP072029.1"/>
</dbReference>
<dbReference type="EMBL" id="PJLB01000008">
    <property type="protein sequence ID" value="PND02353.1"/>
    <property type="molecule type" value="Genomic_DNA"/>
</dbReference>
<evidence type="ECO:0000313" key="5">
    <source>
        <dbReference type="Proteomes" id="UP000236075"/>
    </source>
</evidence>
<evidence type="ECO:0000256" key="2">
    <source>
        <dbReference type="ARBA" id="ARBA00023043"/>
    </source>
</evidence>
<dbReference type="Proteomes" id="UP000236075">
    <property type="component" value="Unassembled WGS sequence"/>
</dbReference>
<protein>
    <recommendedName>
        <fullName evidence="6">Ankyrin repeat domain-containing protein</fullName>
    </recommendedName>
</protein>
<dbReference type="SUPFAM" id="SSF48403">
    <property type="entry name" value="Ankyrin repeat"/>
    <property type="match status" value="2"/>
</dbReference>
<dbReference type="InterPro" id="IPR002110">
    <property type="entry name" value="Ankyrin_rpt"/>
</dbReference>
<keyword evidence="2 3" id="KW-0040">ANK repeat</keyword>
<accession>A0AAX0WJN6</accession>
<dbReference type="InterPro" id="IPR036770">
    <property type="entry name" value="Ankyrin_rpt-contain_sf"/>
</dbReference>
<dbReference type="PROSITE" id="PS50297">
    <property type="entry name" value="ANK_REP_REGION"/>
    <property type="match status" value="4"/>
</dbReference>
<dbReference type="AlphaFoldDB" id="A0AAX0WJN6"/>
<organism evidence="4 5">
    <name type="scientific">Akkermansia muciniphila</name>
    <dbReference type="NCBI Taxonomy" id="239935"/>
    <lineage>
        <taxon>Bacteria</taxon>
        <taxon>Pseudomonadati</taxon>
        <taxon>Verrucomicrobiota</taxon>
        <taxon>Verrucomicrobiia</taxon>
        <taxon>Verrucomicrobiales</taxon>
        <taxon>Akkermansiaceae</taxon>
        <taxon>Akkermansia</taxon>
    </lineage>
</organism>
<feature type="repeat" description="ANK" evidence="3">
    <location>
        <begin position="73"/>
        <end position="105"/>
    </location>
</feature>
<dbReference type="PROSITE" id="PS50088">
    <property type="entry name" value="ANK_REPEAT"/>
    <property type="match status" value="4"/>
</dbReference>
<dbReference type="Gene3D" id="1.25.40.20">
    <property type="entry name" value="Ankyrin repeat-containing domain"/>
    <property type="match status" value="3"/>
</dbReference>
<dbReference type="SMART" id="SM00248">
    <property type="entry name" value="ANK"/>
    <property type="match status" value="11"/>
</dbReference>
<feature type="repeat" description="ANK" evidence="3">
    <location>
        <begin position="167"/>
        <end position="199"/>
    </location>
</feature>
<evidence type="ECO:0000313" key="4">
    <source>
        <dbReference type="EMBL" id="PND02353.1"/>
    </source>
</evidence>
<evidence type="ECO:0008006" key="6">
    <source>
        <dbReference type="Google" id="ProtNLM"/>
    </source>
</evidence>
<keyword evidence="1" id="KW-0677">Repeat</keyword>
<evidence type="ECO:0000256" key="1">
    <source>
        <dbReference type="ARBA" id="ARBA00022737"/>
    </source>
</evidence>
<dbReference type="PANTHER" id="PTHR24198:SF165">
    <property type="entry name" value="ANKYRIN REPEAT-CONTAINING PROTEIN-RELATED"/>
    <property type="match status" value="1"/>
</dbReference>
<reference evidence="4 5" key="1">
    <citation type="journal article" date="2017" name="BMC Genomics">
        <title>Genome sequencing of 39 Akkermansia muciniphila isolates reveals its population structure, genomic and functional diverisity, and global distribution in mammalian gut microbiotas.</title>
        <authorList>
            <person name="Guo X."/>
            <person name="Li S."/>
            <person name="Zhang J."/>
            <person name="Wu F."/>
            <person name="Li X."/>
            <person name="Wu D."/>
            <person name="Zhang M."/>
            <person name="Ou Z."/>
            <person name="Jie Z."/>
            <person name="Yan Q."/>
            <person name="Li P."/>
            <person name="Yi J."/>
            <person name="Peng Y."/>
        </authorList>
    </citation>
    <scope>NUCLEOTIDE SEQUENCE [LARGE SCALE GENOMIC DNA]</scope>
    <source>
        <strain evidence="4 5">GP28</strain>
    </source>
</reference>
<sequence length="540" mass="59855">MNDSNIFEQMENAIENNNIKKFEALLSSSNNNLCNSSTDFRYSLLMRAAHCNNKKAVRLLLQTGVDPNASNIFGHTALRFALVNKNLDMVNLLLQAGADPDYADEVGHTDLMWAVGTKVPDIIDAVFKHSKPSSFNAHLKYAVQNDKWEAAALLLEHGADPNISYADDITLLLKAAKEGSPKLVKLLLKYGGDPNVADEEGTTPLMVAAGNARKKVVELLLQYGADPDIPDKNAQTPLMWLAEKPHRLNREMLKSFKIWGFGEQDEDRKSYQFCMKKVESITKMLLKKRVVIQIPNAQSALVKASLWGNSCMVKVLLGYCTDSKVLNEALMKAVSGMLHFVADMVIFRSVDSPLKLHLSSYKETIKLLLEAEASPNVRDELGITAFIKASQIPAPLEFFKIFFKFGADPHAKSLSGTTALNNAVLVGNVELIMFLLDEYHVDVNACHKPTGITPLMEAVRNDNEEIVKLLLQHKADADLKDMEGRTALIWAAKKKHWKLISLLLEASGNVLDARDRKGMTALAYARCNGAPDSITFLLSF</sequence>
<gene>
    <name evidence="4" type="ORF">CXT95_06720</name>
</gene>
<dbReference type="GO" id="GO:0005737">
    <property type="term" value="C:cytoplasm"/>
    <property type="evidence" value="ECO:0007669"/>
    <property type="project" value="TreeGrafter"/>
</dbReference>
<comment type="caution">
    <text evidence="4">The sequence shown here is derived from an EMBL/GenBank/DDBJ whole genome shotgun (WGS) entry which is preliminary data.</text>
</comment>
<dbReference type="PANTHER" id="PTHR24198">
    <property type="entry name" value="ANKYRIN REPEAT AND PROTEIN KINASE DOMAIN-CONTAINING PROTEIN"/>
    <property type="match status" value="1"/>
</dbReference>
<dbReference type="Pfam" id="PF00023">
    <property type="entry name" value="Ank"/>
    <property type="match status" value="1"/>
</dbReference>
<name>A0AAX0WJN6_9BACT</name>
<feature type="repeat" description="ANK" evidence="3">
    <location>
        <begin position="450"/>
        <end position="482"/>
    </location>
</feature>
<dbReference type="Pfam" id="PF12796">
    <property type="entry name" value="Ank_2"/>
    <property type="match status" value="3"/>
</dbReference>